<evidence type="ECO:0000256" key="3">
    <source>
        <dbReference type="ARBA" id="ARBA00022979"/>
    </source>
</evidence>
<dbReference type="OrthoDB" id="240216at2759"/>
<evidence type="ECO:0000256" key="4">
    <source>
        <dbReference type="ARBA" id="ARBA00023315"/>
    </source>
</evidence>
<dbReference type="PROSITE" id="PS00440">
    <property type="entry name" value="ACYLTRANSF_C_2"/>
    <property type="match status" value="1"/>
</dbReference>
<dbReference type="PANTHER" id="PTHR22589">
    <property type="entry name" value="CARNITINE O-ACYLTRANSFERASE"/>
    <property type="match status" value="1"/>
</dbReference>
<name>A0A7I8W512_9ANNE</name>
<dbReference type="Gene3D" id="3.30.559.70">
    <property type="entry name" value="Choline/Carnitine o-acyltransferase, domain 2"/>
    <property type="match status" value="1"/>
</dbReference>
<protein>
    <recommendedName>
        <fullName evidence="6">Choline O-acetyltransferase</fullName>
        <ecNumber evidence="5">2.3.1.6</ecNumber>
    </recommendedName>
</protein>
<comment type="similarity">
    <text evidence="1 8">Belongs to the carnitine/choline acetyltransferase family.</text>
</comment>
<dbReference type="GO" id="GO:0008292">
    <property type="term" value="P:acetylcholine biosynthetic process"/>
    <property type="evidence" value="ECO:0007669"/>
    <property type="project" value="TreeGrafter"/>
</dbReference>
<feature type="active site" description="Proton acceptor" evidence="7">
    <location>
        <position position="352"/>
    </location>
</feature>
<accession>A0A7I8W512</accession>
<dbReference type="InterPro" id="IPR039551">
    <property type="entry name" value="Cho/carn_acyl_trans"/>
</dbReference>
<dbReference type="EC" id="2.3.1.6" evidence="5"/>
<evidence type="ECO:0000256" key="8">
    <source>
        <dbReference type="RuleBase" id="RU003801"/>
    </source>
</evidence>
<dbReference type="InterPro" id="IPR023213">
    <property type="entry name" value="CAT-like_dom_sf"/>
</dbReference>
<dbReference type="EMBL" id="CAJFCJ010000019">
    <property type="protein sequence ID" value="CAD5123639.1"/>
    <property type="molecule type" value="Genomic_DNA"/>
</dbReference>
<dbReference type="GO" id="GO:0043005">
    <property type="term" value="C:neuron projection"/>
    <property type="evidence" value="ECO:0007669"/>
    <property type="project" value="TreeGrafter"/>
</dbReference>
<keyword evidence="4 8" id="KW-0012">Acyltransferase</keyword>
<evidence type="ECO:0000256" key="6">
    <source>
        <dbReference type="ARBA" id="ARBA00040495"/>
    </source>
</evidence>
<proteinExistence type="inferred from homology"/>
<dbReference type="Gene3D" id="3.30.559.10">
    <property type="entry name" value="Chloramphenicol acetyltransferase-like domain"/>
    <property type="match status" value="1"/>
</dbReference>
<dbReference type="InterPro" id="IPR042231">
    <property type="entry name" value="Cho/carn_acyl_trans_2"/>
</dbReference>
<keyword evidence="3" id="KW-0530">Neurotransmitter biosynthesis</keyword>
<reference evidence="10 11" key="1">
    <citation type="submission" date="2020-08" db="EMBL/GenBank/DDBJ databases">
        <authorList>
            <person name="Hejnol A."/>
        </authorList>
    </citation>
    <scope>NUCLEOTIDE SEQUENCE [LARGE SCALE GENOMIC DNA]</scope>
</reference>
<evidence type="ECO:0000256" key="5">
    <source>
        <dbReference type="ARBA" id="ARBA00039091"/>
    </source>
</evidence>
<evidence type="ECO:0000313" key="11">
    <source>
        <dbReference type="Proteomes" id="UP000549394"/>
    </source>
</evidence>
<sequence>MSRPQRSPHPVKKYVERVASLDIEEYPQWDLNKELPKLPVPDVDVTLDKYLRCIRPLVGDSQYENTKRLVGKFRETVANDLQSELLDYANQVENWAFDFWLEDMYFKNKLALPVNSNPGMVFPRQNFPEKSDALRFAARLISGILDYKLVIDSKQLPVDRARHSKKGQPLCMEQYYRLFSTYREPGIHKDSHVYMSTTGNIEPEHIIVACNNQLFPLYLKHNRSRLSVDNIYAQLKRIMTLADEGDANEEVGVLTSLQRDKWAECRLKLMEEPVNKRSLSLIENSIFILCIDHTLPATFNHQTTGKNRDDVSQALQMLHGLGSSFNSCNRWYDKTMQFVVCMDGTCGLNYEHSPAEGIAVVQLIEHLLKYMDELQKQKLCRLMSLTDLDEPQKLNWELKPEILDEIQLARNRIDKLIESLDLHILRFSDYGKEFVKSQNMSPDAFIQLALQLTYYKEYKKLVSTYESASIRRFRFGRVDNIRACSSEALDWVRAMVDEIQVSVRPE</sequence>
<evidence type="ECO:0000256" key="7">
    <source>
        <dbReference type="PIRSR" id="PIRSR600542-1"/>
    </source>
</evidence>
<dbReference type="PANTHER" id="PTHR22589:SF14">
    <property type="entry name" value="CHOLINE O-ACETYLTRANSFERASE"/>
    <property type="match status" value="1"/>
</dbReference>
<dbReference type="GO" id="GO:0045202">
    <property type="term" value="C:synapse"/>
    <property type="evidence" value="ECO:0007669"/>
    <property type="project" value="GOC"/>
</dbReference>
<feature type="domain" description="Choline/carnitine acyltransferase" evidence="9">
    <location>
        <begin position="38"/>
        <end position="498"/>
    </location>
</feature>
<evidence type="ECO:0000313" key="10">
    <source>
        <dbReference type="EMBL" id="CAD5123639.1"/>
    </source>
</evidence>
<gene>
    <name evidence="10" type="ORF">DGYR_LOCUS11301</name>
</gene>
<dbReference type="GO" id="GO:0005737">
    <property type="term" value="C:cytoplasm"/>
    <property type="evidence" value="ECO:0007669"/>
    <property type="project" value="TreeGrafter"/>
</dbReference>
<evidence type="ECO:0000259" key="9">
    <source>
        <dbReference type="Pfam" id="PF00755"/>
    </source>
</evidence>
<comment type="caution">
    <text evidence="10">The sequence shown here is derived from an EMBL/GenBank/DDBJ whole genome shotgun (WGS) entry which is preliminary data.</text>
</comment>
<dbReference type="Proteomes" id="UP000549394">
    <property type="component" value="Unassembled WGS sequence"/>
</dbReference>
<keyword evidence="2 8" id="KW-0808">Transferase</keyword>
<dbReference type="SUPFAM" id="SSF52777">
    <property type="entry name" value="CoA-dependent acyltransferases"/>
    <property type="match status" value="2"/>
</dbReference>
<evidence type="ECO:0000256" key="2">
    <source>
        <dbReference type="ARBA" id="ARBA00022679"/>
    </source>
</evidence>
<organism evidence="10 11">
    <name type="scientific">Dimorphilus gyrociliatus</name>
    <dbReference type="NCBI Taxonomy" id="2664684"/>
    <lineage>
        <taxon>Eukaryota</taxon>
        <taxon>Metazoa</taxon>
        <taxon>Spiralia</taxon>
        <taxon>Lophotrochozoa</taxon>
        <taxon>Annelida</taxon>
        <taxon>Polychaeta</taxon>
        <taxon>Polychaeta incertae sedis</taxon>
        <taxon>Dinophilidae</taxon>
        <taxon>Dimorphilus</taxon>
    </lineage>
</organism>
<evidence type="ECO:0000256" key="1">
    <source>
        <dbReference type="ARBA" id="ARBA00005232"/>
    </source>
</evidence>
<dbReference type="GO" id="GO:0004102">
    <property type="term" value="F:choline O-acetyltransferase activity"/>
    <property type="evidence" value="ECO:0007669"/>
    <property type="project" value="UniProtKB-EC"/>
</dbReference>
<dbReference type="GO" id="GO:0007274">
    <property type="term" value="P:neuromuscular synaptic transmission"/>
    <property type="evidence" value="ECO:0007669"/>
    <property type="project" value="TreeGrafter"/>
</dbReference>
<keyword evidence="11" id="KW-1185">Reference proteome</keyword>
<dbReference type="InterPro" id="IPR000542">
    <property type="entry name" value="Carn_acyl_trans"/>
</dbReference>
<dbReference type="AlphaFoldDB" id="A0A7I8W512"/>
<dbReference type="Pfam" id="PF00755">
    <property type="entry name" value="Carn_acyltransf"/>
    <property type="match status" value="1"/>
</dbReference>